<keyword evidence="2" id="KW-1185">Reference proteome</keyword>
<protein>
    <recommendedName>
        <fullName evidence="3">DUF559 domain-containing protein</fullName>
    </recommendedName>
</protein>
<evidence type="ECO:0008006" key="3">
    <source>
        <dbReference type="Google" id="ProtNLM"/>
    </source>
</evidence>
<accession>A0A229NVV7</accession>
<organism evidence="1 2">
    <name type="scientific">Paenibacillus herberti</name>
    <dbReference type="NCBI Taxonomy" id="1619309"/>
    <lineage>
        <taxon>Bacteria</taxon>
        <taxon>Bacillati</taxon>
        <taxon>Bacillota</taxon>
        <taxon>Bacilli</taxon>
        <taxon>Bacillales</taxon>
        <taxon>Paenibacillaceae</taxon>
        <taxon>Paenibacillus</taxon>
    </lineage>
</organism>
<gene>
    <name evidence="1" type="ORF">CGZ75_13840</name>
</gene>
<evidence type="ECO:0000313" key="1">
    <source>
        <dbReference type="EMBL" id="OXM14066.1"/>
    </source>
</evidence>
<sequence length="246" mass="29246">MFGDRTFFVPKSVSEKEWWTMKAIDFSGFDQAHEKWLNQHLKARKGERRDRLRRGHSHGEILFLREVWWPLFGNFDNLHPEYEIVDWRGAPCYLDFVWLAGIHRFNIDVKGYGPHVQQTDRTKYSRELMRELYLQTLGYRNISIPYDTLNHEPQLIRSMMKNLLQPYLATNQEKANVSKIESNLLNYIRQQSTAIYPYKVAKEVGIHEKTAIKYLRKLSLVGKIKAISNGSRVCRYIYNQSMLDRN</sequence>
<proteinExistence type="predicted"/>
<reference evidence="1 2" key="1">
    <citation type="submission" date="2017-07" db="EMBL/GenBank/DDBJ databases">
        <title>Paenibacillus herberti R33 genome sequencing and assembly.</title>
        <authorList>
            <person name="Su W."/>
        </authorList>
    </citation>
    <scope>NUCLEOTIDE SEQUENCE [LARGE SCALE GENOMIC DNA]</scope>
    <source>
        <strain evidence="1 2">R33</strain>
    </source>
</reference>
<name>A0A229NVV7_9BACL</name>
<dbReference type="EMBL" id="NMUQ01000002">
    <property type="protein sequence ID" value="OXM14066.1"/>
    <property type="molecule type" value="Genomic_DNA"/>
</dbReference>
<dbReference type="Proteomes" id="UP000215145">
    <property type="component" value="Unassembled WGS sequence"/>
</dbReference>
<comment type="caution">
    <text evidence="1">The sequence shown here is derived from an EMBL/GenBank/DDBJ whole genome shotgun (WGS) entry which is preliminary data.</text>
</comment>
<dbReference type="AlphaFoldDB" id="A0A229NVV7"/>
<evidence type="ECO:0000313" key="2">
    <source>
        <dbReference type="Proteomes" id="UP000215145"/>
    </source>
</evidence>